<keyword evidence="1" id="KW-0812">Transmembrane</keyword>
<evidence type="ECO:0000256" key="1">
    <source>
        <dbReference type="SAM" id="Phobius"/>
    </source>
</evidence>
<feature type="transmembrane region" description="Helical" evidence="1">
    <location>
        <begin position="264"/>
        <end position="287"/>
    </location>
</feature>
<accession>A0A0R1Q7N3</accession>
<feature type="transmembrane region" description="Helical" evidence="1">
    <location>
        <begin position="169"/>
        <end position="188"/>
    </location>
</feature>
<evidence type="ECO:0000313" key="2">
    <source>
        <dbReference type="EMBL" id="KRL38210.1"/>
    </source>
</evidence>
<evidence type="ECO:0008006" key="4">
    <source>
        <dbReference type="Google" id="ProtNLM"/>
    </source>
</evidence>
<comment type="caution">
    <text evidence="2">The sequence shown here is derived from an EMBL/GenBank/DDBJ whole genome shotgun (WGS) entry which is preliminary data.</text>
</comment>
<dbReference type="PANTHER" id="PTHR34821">
    <property type="entry name" value="INNER MEMBRANE PROTEIN YDCZ"/>
    <property type="match status" value="1"/>
</dbReference>
<keyword evidence="3" id="KW-1185">Reference proteome</keyword>
<name>A0A0R1Q7N3_9LACO</name>
<feature type="transmembrane region" description="Helical" evidence="1">
    <location>
        <begin position="237"/>
        <end position="257"/>
    </location>
</feature>
<feature type="transmembrane region" description="Helical" evidence="1">
    <location>
        <begin position="130"/>
        <end position="149"/>
    </location>
</feature>
<feature type="transmembrane region" description="Helical" evidence="1">
    <location>
        <begin position="200"/>
        <end position="217"/>
    </location>
</feature>
<proteinExistence type="predicted"/>
<dbReference type="Proteomes" id="UP000051155">
    <property type="component" value="Unassembled WGS sequence"/>
</dbReference>
<feature type="transmembrane region" description="Helical" evidence="1">
    <location>
        <begin position="98"/>
        <end position="118"/>
    </location>
</feature>
<gene>
    <name evidence="2" type="ORF">FD20_GL002163</name>
</gene>
<dbReference type="OrthoDB" id="7864805at2"/>
<dbReference type="InterPro" id="IPR006750">
    <property type="entry name" value="YdcZ"/>
</dbReference>
<keyword evidence="1" id="KW-0472">Membrane</keyword>
<dbReference type="AlphaFoldDB" id="A0A0R1Q7N3"/>
<dbReference type="Pfam" id="PF04657">
    <property type="entry name" value="DMT_YdcZ"/>
    <property type="match status" value="2"/>
</dbReference>
<dbReference type="STRING" id="1423812.FD20_GL002163"/>
<feature type="transmembrane region" description="Helical" evidence="1">
    <location>
        <begin position="70"/>
        <end position="92"/>
    </location>
</feature>
<dbReference type="EMBL" id="AZEG01000006">
    <property type="protein sequence ID" value="KRL38210.1"/>
    <property type="molecule type" value="Genomic_DNA"/>
</dbReference>
<keyword evidence="1" id="KW-1133">Transmembrane helix</keyword>
<dbReference type="RefSeq" id="WP_057736423.1">
    <property type="nucleotide sequence ID" value="NZ_AZEG01000006.1"/>
</dbReference>
<feature type="transmembrane region" description="Helical" evidence="1">
    <location>
        <begin position="32"/>
        <end position="58"/>
    </location>
</feature>
<organism evidence="2 3">
    <name type="scientific">Liquorilactobacillus uvarum DSM 19971</name>
    <dbReference type="NCBI Taxonomy" id="1423812"/>
    <lineage>
        <taxon>Bacteria</taxon>
        <taxon>Bacillati</taxon>
        <taxon>Bacillota</taxon>
        <taxon>Bacilli</taxon>
        <taxon>Lactobacillales</taxon>
        <taxon>Lactobacillaceae</taxon>
        <taxon>Liquorilactobacillus</taxon>
    </lineage>
</organism>
<feature type="transmembrane region" description="Helical" evidence="1">
    <location>
        <begin position="293"/>
        <end position="311"/>
    </location>
</feature>
<evidence type="ECO:0000313" key="3">
    <source>
        <dbReference type="Proteomes" id="UP000051155"/>
    </source>
</evidence>
<reference evidence="2 3" key="1">
    <citation type="journal article" date="2015" name="Genome Announc.">
        <title>Expanding the biotechnology potential of lactobacilli through comparative genomics of 213 strains and associated genera.</title>
        <authorList>
            <person name="Sun Z."/>
            <person name="Harris H.M."/>
            <person name="McCann A."/>
            <person name="Guo C."/>
            <person name="Argimon S."/>
            <person name="Zhang W."/>
            <person name="Yang X."/>
            <person name="Jeffery I.B."/>
            <person name="Cooney J.C."/>
            <person name="Kagawa T.F."/>
            <person name="Liu W."/>
            <person name="Song Y."/>
            <person name="Salvetti E."/>
            <person name="Wrobel A."/>
            <person name="Rasinkangas P."/>
            <person name="Parkhill J."/>
            <person name="Rea M.C."/>
            <person name="O'Sullivan O."/>
            <person name="Ritari J."/>
            <person name="Douillard F.P."/>
            <person name="Paul Ross R."/>
            <person name="Yang R."/>
            <person name="Briner A.E."/>
            <person name="Felis G.E."/>
            <person name="de Vos W.M."/>
            <person name="Barrangou R."/>
            <person name="Klaenhammer T.R."/>
            <person name="Caufield P.W."/>
            <person name="Cui Y."/>
            <person name="Zhang H."/>
            <person name="O'Toole P.W."/>
        </authorList>
    </citation>
    <scope>NUCLEOTIDE SEQUENCE [LARGE SCALE GENOMIC DNA]</scope>
    <source>
        <strain evidence="2 3">DSM 19971</strain>
    </source>
</reference>
<dbReference type="PANTHER" id="PTHR34821:SF2">
    <property type="entry name" value="INNER MEMBRANE PROTEIN YDCZ"/>
    <property type="match status" value="1"/>
</dbReference>
<dbReference type="PATRIC" id="fig|1423812.3.peg.2294"/>
<dbReference type="GO" id="GO:0005886">
    <property type="term" value="C:plasma membrane"/>
    <property type="evidence" value="ECO:0007669"/>
    <property type="project" value="TreeGrafter"/>
</dbReference>
<sequence length="314" mass="33706">MLPLILGVSVGIILPMQTAVNSRLRTVVNSAFISSMISFTIGTLFLVISTFATTGSLFVSKTLLVNQPWWIWIGGFLGVIYLTGNIILFPHLGSVQTVIMPVLGQIIMSMLIDNYGWFFSPASPLTVIRICGALLVFAGVFSAVALPGLLQTSKLKSVSAKAQPTTSSWLWRIVGVLTGALSAVQTAINGHLSVVVHSAVKAALISFLVGTVALWLIVLLKERKVLFNNFHIKATVWWNWIGGIMGALFVCTNAYLVPIIGTGMVVVILLIGTIIGSLLVDQFGLFASQKNPVNLLQLLGVFIMVIGVGMIKLL</sequence>
<protein>
    <recommendedName>
        <fullName evidence="4">Integral membrane protein</fullName>
    </recommendedName>
</protein>